<dbReference type="CDD" id="cd01948">
    <property type="entry name" value="EAL"/>
    <property type="match status" value="1"/>
</dbReference>
<dbReference type="Pfam" id="PF00571">
    <property type="entry name" value="CBS"/>
    <property type="match status" value="1"/>
</dbReference>
<dbReference type="Gene3D" id="3.30.70.270">
    <property type="match status" value="1"/>
</dbReference>
<dbReference type="eggNOG" id="COG2200">
    <property type="taxonomic scope" value="Bacteria"/>
</dbReference>
<dbReference type="InterPro" id="IPR000644">
    <property type="entry name" value="CBS_dom"/>
</dbReference>
<dbReference type="InterPro" id="IPR046342">
    <property type="entry name" value="CBS_dom_sf"/>
</dbReference>
<feature type="domain" description="CBS" evidence="4">
    <location>
        <begin position="341"/>
        <end position="402"/>
    </location>
</feature>
<dbReference type="PROSITE" id="PS51371">
    <property type="entry name" value="CBS"/>
    <property type="match status" value="1"/>
</dbReference>
<accession>A0A0F4Q2Y3</accession>
<evidence type="ECO:0000259" key="3">
    <source>
        <dbReference type="PROSITE" id="PS50887"/>
    </source>
</evidence>
<dbReference type="CDD" id="cd01949">
    <property type="entry name" value="GGDEF"/>
    <property type="match status" value="1"/>
</dbReference>
<dbReference type="GO" id="GO:0071111">
    <property type="term" value="F:cyclic-guanylate-specific phosphodiesterase activity"/>
    <property type="evidence" value="ECO:0007669"/>
    <property type="project" value="InterPro"/>
</dbReference>
<dbReference type="eggNOG" id="COG2199">
    <property type="taxonomic scope" value="Bacteria"/>
</dbReference>
<dbReference type="InterPro" id="IPR000160">
    <property type="entry name" value="GGDEF_dom"/>
</dbReference>
<dbReference type="SUPFAM" id="SSF55073">
    <property type="entry name" value="Nucleotide cyclase"/>
    <property type="match status" value="1"/>
</dbReference>
<dbReference type="PATRIC" id="fig|151081.8.peg.1686"/>
<dbReference type="SMART" id="SM00267">
    <property type="entry name" value="GGDEF"/>
    <property type="match status" value="1"/>
</dbReference>
<dbReference type="RefSeq" id="WP_045979344.1">
    <property type="nucleotide sequence ID" value="NZ_JXXY01000006.1"/>
</dbReference>
<dbReference type="InterPro" id="IPR029787">
    <property type="entry name" value="Nucleotide_cyclase"/>
</dbReference>
<feature type="domain" description="GGDEF" evidence="3">
    <location>
        <begin position="428"/>
        <end position="580"/>
    </location>
</feature>
<evidence type="ECO:0000259" key="4">
    <source>
        <dbReference type="PROSITE" id="PS51371"/>
    </source>
</evidence>
<dbReference type="Gene3D" id="3.10.580.10">
    <property type="entry name" value="CBS-domain"/>
    <property type="match status" value="1"/>
</dbReference>
<dbReference type="Gene3D" id="3.20.20.450">
    <property type="entry name" value="EAL domain"/>
    <property type="match status" value="1"/>
</dbReference>
<dbReference type="InterPro" id="IPR001633">
    <property type="entry name" value="EAL_dom"/>
</dbReference>
<dbReference type="PROSITE" id="PS50883">
    <property type="entry name" value="EAL"/>
    <property type="match status" value="1"/>
</dbReference>
<dbReference type="OrthoDB" id="1673646at2"/>
<dbReference type="EMBL" id="JXXZ01000002">
    <property type="protein sequence ID" value="KJZ02003.1"/>
    <property type="molecule type" value="Genomic_DNA"/>
</dbReference>
<dbReference type="Pfam" id="PF00563">
    <property type="entry name" value="EAL"/>
    <property type="match status" value="1"/>
</dbReference>
<dbReference type="InterPro" id="IPR035919">
    <property type="entry name" value="EAL_sf"/>
</dbReference>
<evidence type="ECO:0000259" key="2">
    <source>
        <dbReference type="PROSITE" id="PS50883"/>
    </source>
</evidence>
<dbReference type="AlphaFoldDB" id="A0A0F4Q2Y3"/>
<dbReference type="SUPFAM" id="SSF141868">
    <property type="entry name" value="EAL domain-like"/>
    <property type="match status" value="1"/>
</dbReference>
<feature type="domain" description="EAL" evidence="2">
    <location>
        <begin position="2"/>
        <end position="252"/>
    </location>
</feature>
<protein>
    <submittedName>
        <fullName evidence="5">Diguanylate phosphodiesterase</fullName>
    </submittedName>
</protein>
<organism evidence="5 6">
    <name type="scientific">Pseudoalteromonas ruthenica</name>
    <dbReference type="NCBI Taxonomy" id="151081"/>
    <lineage>
        <taxon>Bacteria</taxon>
        <taxon>Pseudomonadati</taxon>
        <taxon>Pseudomonadota</taxon>
        <taxon>Gammaproteobacteria</taxon>
        <taxon>Alteromonadales</taxon>
        <taxon>Pseudoalteromonadaceae</taxon>
        <taxon>Pseudoalteromonas</taxon>
    </lineage>
</organism>
<dbReference type="InterPro" id="IPR043128">
    <property type="entry name" value="Rev_trsase/Diguanyl_cyclase"/>
</dbReference>
<proteinExistence type="predicted"/>
<dbReference type="GeneID" id="58227364"/>
<keyword evidence="6" id="KW-1185">Reference proteome</keyword>
<dbReference type="NCBIfam" id="TIGR00254">
    <property type="entry name" value="GGDEF"/>
    <property type="match status" value="1"/>
</dbReference>
<name>A0A0F4Q2Y3_9GAMM</name>
<dbReference type="PROSITE" id="PS50887">
    <property type="entry name" value="GGDEF"/>
    <property type="match status" value="1"/>
</dbReference>
<gene>
    <name evidence="5" type="ORF">TW72_02545</name>
</gene>
<sequence length="604" mass="68509">MSAELIAELAEIIEKRQVTCVFQPIFDFYQEAIIGYEALSRGPEDSFLHRPDALFSCAVAHHRLSELELLCRETAIASFAEQRLAGKLFLNVSPNTLSDSAHPKGQTLQLLREYGLDAQQVVIELTEQDKVDNTEQLRKAVAHYRQLGFLIAIDDLGAGYSGLKQWSEIQPDIVKIDRYFIDHCDQSPVKKEFLKSITELAKATHTRVVAEGIEREEEFQLLRALELHTVQGYLFERPSAEPSQQFEAQRFQNLGYTHHQHFVEPSLAVGWLAIEQQAICQHTLCREAQRIFDNDKALFSLVVIDQYHQPVGLLYKEQLTEVFASPYGHALYDKKPIASLMDAEPLVVDENEQLDRVSRQITDNDFDIRRYIIVTRGNKYLGVVHLRQILKHMTEEKVRHAQHANPLTMLPGNIAINDAIEHRLRSNRAFSIAYFDLNHFKQFNDLYGYASGDSVIKLLADIIRSHCQAVPCFIGHIGGDDFMVVFDGEDASATCQAVIADFDTQVRRFFSPEHIAAQGYWSCNREGQRQFVPLLALAVGLVTPDTRSCDNSHQVATLATDAKKEAKRHKGSHLFCCQRRGPAAPLFRIHPEPLDSLSPLSLHE</sequence>
<evidence type="ECO:0000313" key="5">
    <source>
        <dbReference type="EMBL" id="KJZ02003.1"/>
    </source>
</evidence>
<keyword evidence="1" id="KW-0129">CBS domain</keyword>
<dbReference type="InterPro" id="IPR050706">
    <property type="entry name" value="Cyclic-di-GMP_PDE-like"/>
</dbReference>
<dbReference type="Pfam" id="PF00990">
    <property type="entry name" value="GGDEF"/>
    <property type="match status" value="1"/>
</dbReference>
<evidence type="ECO:0000313" key="6">
    <source>
        <dbReference type="Proteomes" id="UP000033664"/>
    </source>
</evidence>
<dbReference type="PANTHER" id="PTHR33121:SF76">
    <property type="entry name" value="SIGNALING PROTEIN"/>
    <property type="match status" value="1"/>
</dbReference>
<evidence type="ECO:0000256" key="1">
    <source>
        <dbReference type="PROSITE-ProRule" id="PRU00703"/>
    </source>
</evidence>
<dbReference type="SUPFAM" id="SSF54631">
    <property type="entry name" value="CBS-domain pair"/>
    <property type="match status" value="1"/>
</dbReference>
<dbReference type="Proteomes" id="UP000033664">
    <property type="component" value="Unassembled WGS sequence"/>
</dbReference>
<dbReference type="SMART" id="SM00052">
    <property type="entry name" value="EAL"/>
    <property type="match status" value="1"/>
</dbReference>
<dbReference type="PANTHER" id="PTHR33121">
    <property type="entry name" value="CYCLIC DI-GMP PHOSPHODIESTERASE PDEF"/>
    <property type="match status" value="1"/>
</dbReference>
<comment type="caution">
    <text evidence="5">The sequence shown here is derived from an EMBL/GenBank/DDBJ whole genome shotgun (WGS) entry which is preliminary data.</text>
</comment>
<reference evidence="5 6" key="1">
    <citation type="journal article" date="2015" name="BMC Genomics">
        <title>Genome mining reveals unlocked bioactive potential of marine Gram-negative bacteria.</title>
        <authorList>
            <person name="Machado H."/>
            <person name="Sonnenschein E.C."/>
            <person name="Melchiorsen J."/>
            <person name="Gram L."/>
        </authorList>
    </citation>
    <scope>NUCLEOTIDE SEQUENCE [LARGE SCALE GENOMIC DNA]</scope>
    <source>
        <strain evidence="5 6">S3137</strain>
    </source>
</reference>